<name>A0AAI9X761_PENTH</name>
<sequence length="70" mass="8078">MRTIFSIAFPLSRRDSVLGSARLTDRLENPRNLVPYDIDSSHFLSPFLLKVLFFSLELEIHLYLVSLPSL</sequence>
<dbReference type="AlphaFoldDB" id="A0AAI9X761"/>
<evidence type="ECO:0000313" key="1">
    <source>
        <dbReference type="EMBL" id="KAJ9486267.1"/>
    </source>
</evidence>
<comment type="caution">
    <text evidence="1">The sequence shown here is derived from an EMBL/GenBank/DDBJ whole genome shotgun (WGS) entry which is preliminary data.</text>
</comment>
<reference evidence="1" key="2">
    <citation type="journal article" date="2016" name="Fungal Biol.">
        <title>Ochratoxin A production by Penicillium thymicola.</title>
        <authorList>
            <person name="Nguyen H.D.T."/>
            <person name="McMullin D.R."/>
            <person name="Ponomareva E."/>
            <person name="Riley R."/>
            <person name="Pomraning K.R."/>
            <person name="Baker S.E."/>
            <person name="Seifert K.A."/>
        </authorList>
    </citation>
    <scope>NUCLEOTIDE SEQUENCE</scope>
    <source>
        <strain evidence="1">DAOM 180753</strain>
    </source>
</reference>
<proteinExistence type="predicted"/>
<gene>
    <name evidence="1" type="ORF">VN97_g7073</name>
</gene>
<reference evidence="1" key="1">
    <citation type="submission" date="2015-06" db="EMBL/GenBank/DDBJ databases">
        <authorList>
            <person name="Nguyen H."/>
        </authorList>
    </citation>
    <scope>NUCLEOTIDE SEQUENCE</scope>
    <source>
        <strain evidence="1">DAOM 180753</strain>
    </source>
</reference>
<evidence type="ECO:0000313" key="2">
    <source>
        <dbReference type="Proteomes" id="UP001227192"/>
    </source>
</evidence>
<protein>
    <submittedName>
        <fullName evidence="1">Uncharacterized protein</fullName>
    </submittedName>
</protein>
<dbReference type="Proteomes" id="UP001227192">
    <property type="component" value="Unassembled WGS sequence"/>
</dbReference>
<organism evidence="1 2">
    <name type="scientific">Penicillium thymicola</name>
    <dbReference type="NCBI Taxonomy" id="293382"/>
    <lineage>
        <taxon>Eukaryota</taxon>
        <taxon>Fungi</taxon>
        <taxon>Dikarya</taxon>
        <taxon>Ascomycota</taxon>
        <taxon>Pezizomycotina</taxon>
        <taxon>Eurotiomycetes</taxon>
        <taxon>Eurotiomycetidae</taxon>
        <taxon>Eurotiales</taxon>
        <taxon>Aspergillaceae</taxon>
        <taxon>Penicillium</taxon>
    </lineage>
</organism>
<keyword evidence="2" id="KW-1185">Reference proteome</keyword>
<accession>A0AAI9X761</accession>
<dbReference type="EMBL" id="LACB01000218">
    <property type="protein sequence ID" value="KAJ9486267.1"/>
    <property type="molecule type" value="Genomic_DNA"/>
</dbReference>